<name>A6I0I2_RAT</name>
<organism evidence="2 3">
    <name type="scientific">Rattus norvegicus</name>
    <name type="common">Rat</name>
    <dbReference type="NCBI Taxonomy" id="10116"/>
    <lineage>
        <taxon>Eukaryota</taxon>
        <taxon>Metazoa</taxon>
        <taxon>Chordata</taxon>
        <taxon>Craniata</taxon>
        <taxon>Vertebrata</taxon>
        <taxon>Euteleostomi</taxon>
        <taxon>Mammalia</taxon>
        <taxon>Eutheria</taxon>
        <taxon>Euarchontoglires</taxon>
        <taxon>Glires</taxon>
        <taxon>Rodentia</taxon>
        <taxon>Myomorpha</taxon>
        <taxon>Muroidea</taxon>
        <taxon>Muridae</taxon>
        <taxon>Murinae</taxon>
        <taxon>Rattus</taxon>
    </lineage>
</organism>
<protein>
    <submittedName>
        <fullName evidence="2">RCG48324</fullName>
    </submittedName>
</protein>
<evidence type="ECO:0000256" key="1">
    <source>
        <dbReference type="SAM" id="MobiDB-lite"/>
    </source>
</evidence>
<feature type="region of interest" description="Disordered" evidence="1">
    <location>
        <begin position="1"/>
        <end position="31"/>
    </location>
</feature>
<accession>A6I0I2</accession>
<sequence>MVSASGLSSSSYLASSSSSSVWSSCGSPSSSCSLDWTWVRALCHLLKDCLPPLPHSHLPLVTFLLLQQ</sequence>
<evidence type="ECO:0000313" key="2">
    <source>
        <dbReference type="EMBL" id="EDM12963.1"/>
    </source>
</evidence>
<reference evidence="3" key="1">
    <citation type="submission" date="2005-09" db="EMBL/GenBank/DDBJ databases">
        <authorList>
            <person name="Mural R.J."/>
            <person name="Li P.W."/>
            <person name="Adams M.D."/>
            <person name="Amanatides P.G."/>
            <person name="Baden-Tillson H."/>
            <person name="Barnstead M."/>
            <person name="Chin S.H."/>
            <person name="Dew I."/>
            <person name="Evans C.A."/>
            <person name="Ferriera S."/>
            <person name="Flanigan M."/>
            <person name="Fosler C."/>
            <person name="Glodek A."/>
            <person name="Gu Z."/>
            <person name="Holt R.A."/>
            <person name="Jennings D."/>
            <person name="Kraft C.L."/>
            <person name="Lu F."/>
            <person name="Nguyen T."/>
            <person name="Nusskern D.R."/>
            <person name="Pfannkoch C.M."/>
            <person name="Sitter C."/>
            <person name="Sutton G.G."/>
            <person name="Venter J.C."/>
            <person name="Wang Z."/>
            <person name="Woodage T."/>
            <person name="Zheng X.H."/>
            <person name="Zhong F."/>
        </authorList>
    </citation>
    <scope>NUCLEOTIDE SEQUENCE [LARGE SCALE GENOMIC DNA]</scope>
    <source>
        <strain>BN</strain>
        <strain evidence="3">Sprague-Dawley</strain>
    </source>
</reference>
<dbReference type="EMBL" id="CH473953">
    <property type="protein sequence ID" value="EDM12963.1"/>
    <property type="molecule type" value="Genomic_DNA"/>
</dbReference>
<dbReference type="Proteomes" id="UP000234681">
    <property type="component" value="Chromosome 1"/>
</dbReference>
<evidence type="ECO:0000313" key="3">
    <source>
        <dbReference type="Proteomes" id="UP000234681"/>
    </source>
</evidence>
<proteinExistence type="predicted"/>
<dbReference type="AlphaFoldDB" id="A6I0I2"/>
<gene>
    <name evidence="2" type="ORF">rCG_48324</name>
</gene>